<organism evidence="2 3">
    <name type="scientific">Moellerella wisconsensis ATCC 35017</name>
    <dbReference type="NCBI Taxonomy" id="1354267"/>
    <lineage>
        <taxon>Bacteria</taxon>
        <taxon>Pseudomonadati</taxon>
        <taxon>Pseudomonadota</taxon>
        <taxon>Gammaproteobacteria</taxon>
        <taxon>Enterobacterales</taxon>
        <taxon>Morganellaceae</taxon>
        <taxon>Moellerella</taxon>
    </lineage>
</organism>
<dbReference type="AlphaFoldDB" id="A0A0N0Z9H2"/>
<evidence type="ECO:0000256" key="1">
    <source>
        <dbReference type="SAM" id="SignalP"/>
    </source>
</evidence>
<proteinExistence type="predicted"/>
<accession>A0A0N0Z9H2</accession>
<evidence type="ECO:0008006" key="4">
    <source>
        <dbReference type="Google" id="ProtNLM"/>
    </source>
</evidence>
<evidence type="ECO:0000313" key="3">
    <source>
        <dbReference type="Proteomes" id="UP000053226"/>
    </source>
</evidence>
<comment type="caution">
    <text evidence="2">The sequence shown here is derived from an EMBL/GenBank/DDBJ whole genome shotgun (WGS) entry which is preliminary data.</text>
</comment>
<feature type="signal peptide" evidence="1">
    <location>
        <begin position="1"/>
        <end position="18"/>
    </location>
</feature>
<evidence type="ECO:0000313" key="2">
    <source>
        <dbReference type="EMBL" id="KPD02274.1"/>
    </source>
</evidence>
<gene>
    <name evidence="2" type="ORF">M992_2276</name>
</gene>
<dbReference type="RefSeq" id="WP_053908702.1">
    <property type="nucleotide sequence ID" value="NZ_CAWMUS010000022.1"/>
</dbReference>
<dbReference type="EMBL" id="LGAA01000022">
    <property type="protein sequence ID" value="KPD02274.1"/>
    <property type="molecule type" value="Genomic_DNA"/>
</dbReference>
<name>A0A0N0Z9H2_9GAMM</name>
<keyword evidence="1" id="KW-0732">Signal</keyword>
<keyword evidence="3" id="KW-1185">Reference proteome</keyword>
<sequence length="106" mass="11454">MKKIVLVLGIASVMTLLAGCSDDKAEIEQYKATFINSCIKASGDPDGETKAAVSAICGCAYDKTIEKYGIKEFKRIDEELTKTGKASSGFEQDMLGFVQQCTISTR</sequence>
<dbReference type="Proteomes" id="UP000053226">
    <property type="component" value="Unassembled WGS sequence"/>
</dbReference>
<dbReference type="OrthoDB" id="6461661at2"/>
<dbReference type="PROSITE" id="PS51257">
    <property type="entry name" value="PROKAR_LIPOPROTEIN"/>
    <property type="match status" value="1"/>
</dbReference>
<protein>
    <recommendedName>
        <fullName evidence="4">Lipoprotein</fullName>
    </recommendedName>
</protein>
<reference evidence="2 3" key="1">
    <citation type="submission" date="2015-07" db="EMBL/GenBank/DDBJ databases">
        <title>ATOL: Assembling a taxonomically balanced genome-scale reconstruction of the evolutionary history of the Enterobacteriaceae.</title>
        <authorList>
            <person name="Plunkett G.III."/>
            <person name="Neeno-Eckwall E.C."/>
            <person name="Glasner J.D."/>
            <person name="Perna N.T."/>
        </authorList>
    </citation>
    <scope>NUCLEOTIDE SEQUENCE [LARGE SCALE GENOMIC DNA]</scope>
    <source>
        <strain evidence="2 3">ATCC 35017</strain>
    </source>
</reference>
<feature type="chain" id="PRO_5005864489" description="Lipoprotein" evidence="1">
    <location>
        <begin position="19"/>
        <end position="106"/>
    </location>
</feature>